<keyword evidence="9" id="KW-0732">Signal</keyword>
<dbReference type="InterPro" id="IPR007863">
    <property type="entry name" value="Peptidase_M16_C"/>
</dbReference>
<evidence type="ECO:0000259" key="11">
    <source>
        <dbReference type="Pfam" id="PF05193"/>
    </source>
</evidence>
<dbReference type="GO" id="GO:0004222">
    <property type="term" value="F:metalloendopeptidase activity"/>
    <property type="evidence" value="ECO:0007669"/>
    <property type="project" value="InterPro"/>
</dbReference>
<evidence type="ECO:0000256" key="9">
    <source>
        <dbReference type="SAM" id="SignalP"/>
    </source>
</evidence>
<feature type="domain" description="Peptidase M16 C-terminal" evidence="11">
    <location>
        <begin position="217"/>
        <end position="394"/>
    </location>
</feature>
<feature type="domain" description="Peptidase M16 N-terminal" evidence="10">
    <location>
        <begin position="59"/>
        <end position="176"/>
    </location>
</feature>
<accession>A0A7C4ZCN1</accession>
<feature type="chain" id="PRO_5028452912" evidence="9">
    <location>
        <begin position="23"/>
        <end position="943"/>
    </location>
</feature>
<evidence type="ECO:0000256" key="1">
    <source>
        <dbReference type="ARBA" id="ARBA00007261"/>
    </source>
</evidence>
<evidence type="ECO:0000256" key="7">
    <source>
        <dbReference type="RuleBase" id="RU004447"/>
    </source>
</evidence>
<dbReference type="InterPro" id="IPR011765">
    <property type="entry name" value="Pept_M16_N"/>
</dbReference>
<dbReference type="InterPro" id="IPR050626">
    <property type="entry name" value="Peptidase_M16"/>
</dbReference>
<keyword evidence="5" id="KW-0862">Zinc</keyword>
<keyword evidence="4" id="KW-0378">Hydrolase</keyword>
<evidence type="ECO:0000256" key="3">
    <source>
        <dbReference type="ARBA" id="ARBA00022723"/>
    </source>
</evidence>
<comment type="similarity">
    <text evidence="1 7">Belongs to the peptidase M16 family.</text>
</comment>
<dbReference type="Pfam" id="PF00675">
    <property type="entry name" value="Peptidase_M16"/>
    <property type="match status" value="1"/>
</dbReference>
<evidence type="ECO:0000256" key="8">
    <source>
        <dbReference type="SAM" id="Coils"/>
    </source>
</evidence>
<keyword evidence="3" id="KW-0479">Metal-binding</keyword>
<dbReference type="EMBL" id="DRPZ01000094">
    <property type="protein sequence ID" value="HGY09112.1"/>
    <property type="molecule type" value="Genomic_DNA"/>
</dbReference>
<evidence type="ECO:0000313" key="12">
    <source>
        <dbReference type="EMBL" id="HGY09112.1"/>
    </source>
</evidence>
<dbReference type="SUPFAM" id="SSF63411">
    <property type="entry name" value="LuxS/MPP-like metallohydrolase"/>
    <property type="match status" value="4"/>
</dbReference>
<dbReference type="PANTHER" id="PTHR43690:SF34">
    <property type="entry name" value="ZINC PROTEASE PQQL-LIKE"/>
    <property type="match status" value="1"/>
</dbReference>
<feature type="coiled-coil region" evidence="8">
    <location>
        <begin position="386"/>
        <end position="413"/>
    </location>
</feature>
<dbReference type="Gene3D" id="3.30.830.10">
    <property type="entry name" value="Metalloenzyme, LuxS/M16 peptidase-like"/>
    <property type="match status" value="4"/>
</dbReference>
<keyword evidence="8" id="KW-0175">Coiled coil</keyword>
<dbReference type="PANTHER" id="PTHR43690">
    <property type="entry name" value="NARDILYSIN"/>
    <property type="match status" value="1"/>
</dbReference>
<feature type="domain" description="Peptidase M16 C-terminal" evidence="11">
    <location>
        <begin position="701"/>
        <end position="873"/>
    </location>
</feature>
<evidence type="ECO:0000256" key="6">
    <source>
        <dbReference type="ARBA" id="ARBA00023049"/>
    </source>
</evidence>
<evidence type="ECO:0000256" key="2">
    <source>
        <dbReference type="ARBA" id="ARBA00022670"/>
    </source>
</evidence>
<sequence length="943" mass="105069">MKNLLTVTVLTLVVLLNFPAAAQTVTFAGQGYGLDDPMPQDPALEVVRLENGLTLFLRRNTEPENRVAYALAERAGSLVEEEDERGLAHFLEHMAFNGTERFPGQAVRDFLEKTGMEFGADLNAYTAWTETVYTLEVPADDPDLMVGAARILADWAQRMAFDPEEIEKERGVIVEENRLRLKNLNGRLMNVIVPAYFGDSRYARRLPIGDMEVIGKVARDDFLRFYRRWYRPELQAVVAVGDAELAELRPQLERELGALEPLAGPELPRVPPPLGNGPVYRTFTDPEMPVVVGLVTFKAPHPPLKTVGDYRAWLIDTLFVSMTQRRFEEMLHREDAPFRQVQFQRNELAGVDFYELTVVTDPAGFERGLEAAAAELARIRTQGFSQEELALAKKDLERTLQEAYDKRDDTESTLLVQAIVKAYLYGEPFTSAAWDYQAGRQLLGSIGADEANARAALFADAANRIVLAIGPEQAASQLPDETRLEAIFASAEAAPAERRQEHAGIKRLMEPPAPAGVKAEGELVELGFRWFELANGVRVWVKPTDFVADQVHFSAVSWGGASLYPDEDYLEAVFAPELVSEGGVAGFDRVSLDRFLAGRNVELNIFVRDEIEGLSGSTDRADLETLLQLAYLYMAEPRQDDAAARRVIERLATQLENRLNQPDAVFLDAIRELKYGGHPRYRTPSAAEVRALDTARAFAIYRERFANAADFGFVFVGDVDYAQLKDLAARYLGALPAGRGREAFHDHLPPPPKEPKTVEVRKGLDERAMVWHAYVGEYAGLSELEARLTLDAIGHVLGLELLDVIREEAAGSYAPQPTTQLQLYPRPRYELGFVFTAAPERLEALTQRAAELLQSLADSGPSAQNLDKAKAQLARGLEEALKDNDFWVSVAQDYLVLGIKQRPERVLQAAELVQQLNAEDLRQLARTLLESGALLEVRLLPEN</sequence>
<comment type="caution">
    <text evidence="12">The sequence shown here is derived from an EMBL/GenBank/DDBJ whole genome shotgun (WGS) entry which is preliminary data.</text>
</comment>
<protein>
    <submittedName>
        <fullName evidence="12">Insulinase family protein</fullName>
    </submittedName>
</protein>
<dbReference type="Pfam" id="PF05193">
    <property type="entry name" value="Peptidase_M16_C"/>
    <property type="match status" value="2"/>
</dbReference>
<dbReference type="PROSITE" id="PS00143">
    <property type="entry name" value="INSULINASE"/>
    <property type="match status" value="1"/>
</dbReference>
<name>A0A7C4ZCN1_9DEIN</name>
<organism evidence="12">
    <name type="scientific">Oceanithermus profundus</name>
    <dbReference type="NCBI Taxonomy" id="187137"/>
    <lineage>
        <taxon>Bacteria</taxon>
        <taxon>Thermotogati</taxon>
        <taxon>Deinococcota</taxon>
        <taxon>Deinococci</taxon>
        <taxon>Thermales</taxon>
        <taxon>Thermaceae</taxon>
        <taxon>Oceanithermus</taxon>
    </lineage>
</organism>
<evidence type="ECO:0000259" key="10">
    <source>
        <dbReference type="Pfam" id="PF00675"/>
    </source>
</evidence>
<dbReference type="GO" id="GO:0006508">
    <property type="term" value="P:proteolysis"/>
    <property type="evidence" value="ECO:0007669"/>
    <property type="project" value="UniProtKB-KW"/>
</dbReference>
<proteinExistence type="inferred from homology"/>
<dbReference type="InterPro" id="IPR011249">
    <property type="entry name" value="Metalloenz_LuxS/M16"/>
</dbReference>
<feature type="signal peptide" evidence="9">
    <location>
        <begin position="1"/>
        <end position="22"/>
    </location>
</feature>
<keyword evidence="6" id="KW-0482">Metalloprotease</keyword>
<dbReference type="GO" id="GO:0046872">
    <property type="term" value="F:metal ion binding"/>
    <property type="evidence" value="ECO:0007669"/>
    <property type="project" value="UniProtKB-KW"/>
</dbReference>
<dbReference type="AlphaFoldDB" id="A0A7C4ZCN1"/>
<dbReference type="Proteomes" id="UP000885759">
    <property type="component" value="Unassembled WGS sequence"/>
</dbReference>
<evidence type="ECO:0000256" key="5">
    <source>
        <dbReference type="ARBA" id="ARBA00022833"/>
    </source>
</evidence>
<reference evidence="12" key="1">
    <citation type="journal article" date="2020" name="mSystems">
        <title>Genome- and Community-Level Interaction Insights into Carbon Utilization and Element Cycling Functions of Hydrothermarchaeota in Hydrothermal Sediment.</title>
        <authorList>
            <person name="Zhou Z."/>
            <person name="Liu Y."/>
            <person name="Xu W."/>
            <person name="Pan J."/>
            <person name="Luo Z.H."/>
            <person name="Li M."/>
        </authorList>
    </citation>
    <scope>NUCLEOTIDE SEQUENCE [LARGE SCALE GENOMIC DNA]</scope>
    <source>
        <strain evidence="12">HyVt-570</strain>
    </source>
</reference>
<keyword evidence="2" id="KW-0645">Protease</keyword>
<evidence type="ECO:0000256" key="4">
    <source>
        <dbReference type="ARBA" id="ARBA00022801"/>
    </source>
</evidence>
<dbReference type="InterPro" id="IPR001431">
    <property type="entry name" value="Pept_M16_Zn_BS"/>
</dbReference>
<gene>
    <name evidence="12" type="ORF">ENK37_03515</name>
</gene>